<feature type="region of interest" description="Disordered" evidence="1">
    <location>
        <begin position="501"/>
        <end position="588"/>
    </location>
</feature>
<name>A0A9W8I4K2_9FUNG</name>
<evidence type="ECO:0000313" key="3">
    <source>
        <dbReference type="EMBL" id="KAJ2847602.1"/>
    </source>
</evidence>
<dbReference type="PANTHER" id="PTHR12436">
    <property type="entry name" value="80 KDA MCM3-ASSOCIATED PROTEIN"/>
    <property type="match status" value="1"/>
</dbReference>
<dbReference type="OrthoDB" id="264795at2759"/>
<feature type="region of interest" description="Disordered" evidence="1">
    <location>
        <begin position="437"/>
        <end position="473"/>
    </location>
</feature>
<organism evidence="3 4">
    <name type="scientific">Coemansia brasiliensis</name>
    <dbReference type="NCBI Taxonomy" id="2650707"/>
    <lineage>
        <taxon>Eukaryota</taxon>
        <taxon>Fungi</taxon>
        <taxon>Fungi incertae sedis</taxon>
        <taxon>Zoopagomycota</taxon>
        <taxon>Kickxellomycotina</taxon>
        <taxon>Kickxellomycetes</taxon>
        <taxon>Kickxellales</taxon>
        <taxon>Kickxellaceae</taxon>
        <taxon>Coemansia</taxon>
    </lineage>
</organism>
<dbReference type="PANTHER" id="PTHR12436:SF3">
    <property type="entry name" value="GERMINAL-CENTER ASSOCIATED NUCLEAR PROTEIN"/>
    <property type="match status" value="1"/>
</dbReference>
<dbReference type="GO" id="GO:0070390">
    <property type="term" value="C:transcription export complex 2"/>
    <property type="evidence" value="ECO:0007669"/>
    <property type="project" value="TreeGrafter"/>
</dbReference>
<feature type="non-terminal residue" evidence="3">
    <location>
        <position position="802"/>
    </location>
</feature>
<dbReference type="Gene3D" id="1.25.40.990">
    <property type="match status" value="1"/>
</dbReference>
<accession>A0A9W8I4K2</accession>
<evidence type="ECO:0000256" key="1">
    <source>
        <dbReference type="SAM" id="MobiDB-lite"/>
    </source>
</evidence>
<feature type="compositionally biased region" description="Polar residues" evidence="1">
    <location>
        <begin position="444"/>
        <end position="454"/>
    </location>
</feature>
<proteinExistence type="predicted"/>
<protein>
    <submittedName>
        <fullName evidence="3">Actin cytoskeleton and mitosis protein</fullName>
    </submittedName>
</protein>
<dbReference type="GO" id="GO:0006406">
    <property type="term" value="P:mRNA export from nucleus"/>
    <property type="evidence" value="ECO:0007669"/>
    <property type="project" value="TreeGrafter"/>
</dbReference>
<dbReference type="GO" id="GO:0005737">
    <property type="term" value="C:cytoplasm"/>
    <property type="evidence" value="ECO:0007669"/>
    <property type="project" value="TreeGrafter"/>
</dbReference>
<keyword evidence="4" id="KW-1185">Reference proteome</keyword>
<dbReference type="Proteomes" id="UP001139887">
    <property type="component" value="Unassembled WGS sequence"/>
</dbReference>
<reference evidence="3" key="1">
    <citation type="submission" date="2022-07" db="EMBL/GenBank/DDBJ databases">
        <title>Phylogenomic reconstructions and comparative analyses of Kickxellomycotina fungi.</title>
        <authorList>
            <person name="Reynolds N.K."/>
            <person name="Stajich J.E."/>
            <person name="Barry K."/>
            <person name="Grigoriev I.V."/>
            <person name="Crous P."/>
            <person name="Smith M.E."/>
        </authorList>
    </citation>
    <scope>NUCLEOTIDE SEQUENCE</scope>
    <source>
        <strain evidence="3">NRRL 1566</strain>
    </source>
</reference>
<feature type="compositionally biased region" description="Polar residues" evidence="1">
    <location>
        <begin position="552"/>
        <end position="588"/>
    </location>
</feature>
<sequence>MNLDLPAHEEERLKALRRERFSNAAGEKRYKQLVEERAKRRQQLEAQGLMHKPGMQPEANKLVGTCTLMCPEFEREERQLKNSLAPQEMYPNTRQADPERTVKTFHRSAAGNEEPLPEDLRTPETLQRTMDYLVNVVIADDQELKSCHGFVRDRTRSIRQDFTIQNIRDQTTVAVCERIARFHIVSLHILCGNKDFAEHQDMEQLRNTLKTLIELYDDHRKAHVVCANEAEFYAYYIVSHLRDPDAKRVAERLPKHIFVAPVVQQALKLHMLSEANVVATRRDPGTQWAAQNLAVQFFRAVAAPDTPPLLACLAEYYFPSIRRAALKAMCDAFPYQEGKEYPVEEFAEMLAFDSVDQVREFCALFSVSLNQNGVKVGERVGGRIVYQEPDQKPRRTSPNLRVVGSKLHMSPMRAIDSSLEQRFLGSTGKLSILKHSRPAATSGPAIQSATSLTSVKKPAKIVSPPKEPALKATTASAGSASAFAKDHGGLFSNKSLVATTATPPFPAQQKDLSKSTPLAQQQPQQQQQQPSPFANMFSQQNMVGSSKPKPPESSQVHKPNQPQLSTALAPPASTQPLSFTTPSMLPTTQPAVAGPTQIVWNRPRHRINWTSLTNALYHDLIDVLTMQVAAPMASRAKERAQIADRLSMDITQSIIDYTSAFVAYEESYRTLLLAQADTFRRKFMLRSVFDLWSMEAAARLQDHALQQRHLDEIDEIINNEYKSQSQMAIDDDVFDMAPASQPATAARPVHVAAPKGFWDSLHMGAECFSAIEGAMKRFGDLPLQALIEVSGTHGAAVLPSWL</sequence>
<feature type="compositionally biased region" description="Low complexity" evidence="1">
    <location>
        <begin position="520"/>
        <end position="530"/>
    </location>
</feature>
<evidence type="ECO:0000259" key="2">
    <source>
        <dbReference type="Pfam" id="PF03399"/>
    </source>
</evidence>
<dbReference type="InterPro" id="IPR045107">
    <property type="entry name" value="SAC3/GANP/THP3"/>
</dbReference>
<dbReference type="EMBL" id="JANBUW010000289">
    <property type="protein sequence ID" value="KAJ2847602.1"/>
    <property type="molecule type" value="Genomic_DNA"/>
</dbReference>
<evidence type="ECO:0000313" key="4">
    <source>
        <dbReference type="Proteomes" id="UP001139887"/>
    </source>
</evidence>
<dbReference type="InterPro" id="IPR005062">
    <property type="entry name" value="SAC3/GANP/THP3_conserved"/>
</dbReference>
<dbReference type="AlphaFoldDB" id="A0A9W8I4K2"/>
<feature type="domain" description="SAC3/GANP/THP3 conserved" evidence="2">
    <location>
        <begin position="69"/>
        <end position="370"/>
    </location>
</feature>
<dbReference type="Pfam" id="PF03399">
    <property type="entry name" value="SAC3_GANP"/>
    <property type="match status" value="1"/>
</dbReference>
<comment type="caution">
    <text evidence="3">The sequence shown here is derived from an EMBL/GenBank/DDBJ whole genome shotgun (WGS) entry which is preliminary data.</text>
</comment>
<gene>
    <name evidence="3" type="primary">SAC3</name>
    <name evidence="3" type="ORF">IWW36_003775</name>
</gene>